<gene>
    <name evidence="1" type="ORF">B2A_00574</name>
</gene>
<organism evidence="1">
    <name type="scientific">mine drainage metagenome</name>
    <dbReference type="NCBI Taxonomy" id="410659"/>
    <lineage>
        <taxon>unclassified sequences</taxon>
        <taxon>metagenomes</taxon>
        <taxon>ecological metagenomes</taxon>
    </lineage>
</organism>
<sequence>MVATMERRHGVLGRVWIADRGMASAKNLAWLRASGRRYIIGAPKSELKHCQAALAEPTGWHLIREGVEVKLLEGTVPEERFILCRSADRRAKERAMHEKFSTRIEAALERLQGRIAKAKKPLDKA</sequence>
<evidence type="ECO:0000313" key="1">
    <source>
        <dbReference type="EMBL" id="EQD68025.1"/>
    </source>
</evidence>
<reference evidence="1" key="1">
    <citation type="submission" date="2013-08" db="EMBL/GenBank/DDBJ databases">
        <authorList>
            <person name="Mendez C."/>
            <person name="Richter M."/>
            <person name="Ferrer M."/>
            <person name="Sanchez J."/>
        </authorList>
    </citation>
    <scope>NUCLEOTIDE SEQUENCE</scope>
</reference>
<dbReference type="EMBL" id="AUZZ01000447">
    <property type="protein sequence ID" value="EQD68025.1"/>
    <property type="molecule type" value="Genomic_DNA"/>
</dbReference>
<dbReference type="AlphaFoldDB" id="T1CJL4"/>
<proteinExistence type="predicted"/>
<name>T1CJL4_9ZZZZ</name>
<feature type="non-terminal residue" evidence="1">
    <location>
        <position position="125"/>
    </location>
</feature>
<evidence type="ECO:0008006" key="2">
    <source>
        <dbReference type="Google" id="ProtNLM"/>
    </source>
</evidence>
<reference evidence="1" key="2">
    <citation type="journal article" date="2014" name="ISME J.">
        <title>Microbial stratification in low pH oxic and suboxic macroscopic growths along an acid mine drainage.</title>
        <authorList>
            <person name="Mendez-Garcia C."/>
            <person name="Mesa V."/>
            <person name="Sprenger R.R."/>
            <person name="Richter M."/>
            <person name="Diez M.S."/>
            <person name="Solano J."/>
            <person name="Bargiela R."/>
            <person name="Golyshina O.V."/>
            <person name="Manteca A."/>
            <person name="Ramos J.L."/>
            <person name="Gallego J.R."/>
            <person name="Llorente I."/>
            <person name="Martins Dos Santos V.A."/>
            <person name="Jensen O.N."/>
            <person name="Pelaez A.I."/>
            <person name="Sanchez J."/>
            <person name="Ferrer M."/>
        </authorList>
    </citation>
    <scope>NUCLEOTIDE SEQUENCE</scope>
</reference>
<comment type="caution">
    <text evidence="1">The sequence shown here is derived from an EMBL/GenBank/DDBJ whole genome shotgun (WGS) entry which is preliminary data.</text>
</comment>
<accession>T1CJL4</accession>
<protein>
    <recommendedName>
        <fullName evidence="2">Transposase IS4 family protein</fullName>
    </recommendedName>
</protein>